<sequence>MAGQIHRVHREVLGQQGNRVPEFPVLGEVIGKLMTKENSAATQRKSFAHDDRVTPELVDENWAPLSRRDNREALWSQQRSFDYSLT</sequence>
<dbReference type="EMBL" id="BAAAUX010000011">
    <property type="protein sequence ID" value="GAA2787242.1"/>
    <property type="molecule type" value="Genomic_DNA"/>
</dbReference>
<dbReference type="Proteomes" id="UP001500979">
    <property type="component" value="Unassembled WGS sequence"/>
</dbReference>
<gene>
    <name evidence="1" type="ORF">GCM10010470_22100</name>
</gene>
<comment type="caution">
    <text evidence="1">The sequence shown here is derived from an EMBL/GenBank/DDBJ whole genome shotgun (WGS) entry which is preliminary data.</text>
</comment>
<organism evidence="1 2">
    <name type="scientific">Saccharopolyspora taberi</name>
    <dbReference type="NCBI Taxonomy" id="60895"/>
    <lineage>
        <taxon>Bacteria</taxon>
        <taxon>Bacillati</taxon>
        <taxon>Actinomycetota</taxon>
        <taxon>Actinomycetes</taxon>
        <taxon>Pseudonocardiales</taxon>
        <taxon>Pseudonocardiaceae</taxon>
        <taxon>Saccharopolyspora</taxon>
    </lineage>
</organism>
<name>A0ABN3VBJ1_9PSEU</name>
<evidence type="ECO:0000313" key="2">
    <source>
        <dbReference type="Proteomes" id="UP001500979"/>
    </source>
</evidence>
<accession>A0ABN3VBJ1</accession>
<protein>
    <submittedName>
        <fullName evidence="1">Uncharacterized protein</fullName>
    </submittedName>
</protein>
<reference evidence="1 2" key="1">
    <citation type="journal article" date="2019" name="Int. J. Syst. Evol. Microbiol.">
        <title>The Global Catalogue of Microorganisms (GCM) 10K type strain sequencing project: providing services to taxonomists for standard genome sequencing and annotation.</title>
        <authorList>
            <consortium name="The Broad Institute Genomics Platform"/>
            <consortium name="The Broad Institute Genome Sequencing Center for Infectious Disease"/>
            <person name="Wu L."/>
            <person name="Ma J."/>
        </authorList>
    </citation>
    <scope>NUCLEOTIDE SEQUENCE [LARGE SCALE GENOMIC DNA]</scope>
    <source>
        <strain evidence="1 2">JCM 9383</strain>
    </source>
</reference>
<evidence type="ECO:0000313" key="1">
    <source>
        <dbReference type="EMBL" id="GAA2787242.1"/>
    </source>
</evidence>
<proteinExistence type="predicted"/>
<keyword evidence="2" id="KW-1185">Reference proteome</keyword>